<dbReference type="InterPro" id="IPR036942">
    <property type="entry name" value="Beta-barrel_TonB_sf"/>
</dbReference>
<dbReference type="AlphaFoldDB" id="L8JTM3"/>
<dbReference type="eggNOG" id="COG4771">
    <property type="taxonomic scope" value="Bacteria"/>
</dbReference>
<evidence type="ECO:0000256" key="2">
    <source>
        <dbReference type="ARBA" id="ARBA00022448"/>
    </source>
</evidence>
<dbReference type="Proteomes" id="UP000011135">
    <property type="component" value="Unassembled WGS sequence"/>
</dbReference>
<dbReference type="Gene3D" id="2.40.170.20">
    <property type="entry name" value="TonB-dependent receptor, beta-barrel domain"/>
    <property type="match status" value="1"/>
</dbReference>
<name>L8JTM3_9BACT</name>
<comment type="caution">
    <text evidence="10">The sequence shown here is derived from an EMBL/GenBank/DDBJ whole genome shotgun (WGS) entry which is preliminary data.</text>
</comment>
<organism evidence="10 11">
    <name type="scientific">Fulvivirga imtechensis AK7</name>
    <dbReference type="NCBI Taxonomy" id="1237149"/>
    <lineage>
        <taxon>Bacteria</taxon>
        <taxon>Pseudomonadati</taxon>
        <taxon>Bacteroidota</taxon>
        <taxon>Cytophagia</taxon>
        <taxon>Cytophagales</taxon>
        <taxon>Fulvivirgaceae</taxon>
        <taxon>Fulvivirga</taxon>
    </lineage>
</organism>
<sequence length="1011" mass="110195">MFSFNFQYKIDTLKLLKNTKNNLTMKKTYTTLLAFCLSLVLYQTGHAQEIQVTGKVTEAMTGEPIAGVNVIQKGTTSGTITDGNGRYSLTVPTGSVLQFSFIGYLTEEVTVNSANLDVTLSEDITSLEEVVISGLATTIKRSNLANSVATVSSKKLTGLTNQSTMDAALYGKFKGADIRSNSGAPGGGISMRLRGVTSIFGDQQPLFIVDGVYVDNSSISLGNNIVSEAAGGGNPSTNQDDASNRIADIDPEDIENIEILKGASAAAIYGSRAAGGVVIITTKRGKKGGDSRVSFSQIVGFRSPTQLLGLRDWDPAEAEAIGGPSAAAAVANGQLRDYEAELFDHTRVTNTSRITVSGGRENTDYFLGATYKNEPGLVDNTGYEKGSFRLNVGHKFNDWLDIYVTNNYINSTSDRGFFNNGNANRTIGYALAFTYPWENLSPVNGAYPQGGAGSNVLETVAITTNRENTNRYIGGATANVKIISKENNQLKLVLQAGLDQYTLRTTSIFPQQLSYFRNPTSLRGVSISGSTITTNYNLSANLVHSYYLDNGLSFTTQLGNFLQDFDRNTVITTATGLNGSQTNLGQSTNVGVQQIDLPQRDKGFFVQEEVNYQDKIIATLGIRGDKSTNNGDANQFYYYPKASLAINLHEFSFWNSTTITNVKPRIAYGQSGRFANFNDRFSLTNPQLIGINSGVSPANLRGNQDVGPERQIELEYGADLGFLNNRIALDITLYKKTMEDVLLRLNTPTSSGFTARVDNAAELVNKGIELGLDAYVIQNASLNWSTTINWWRNRSEVTRLDVPAFNEGGFAAALGTMRIQEGKSATQIVGTYIPSECNGCDPDGDGFAVYGDAEPDFQMSWFNQLSYKNFDLSFLFHWKQGGDAINLTTLLYDLAGTTWDYDDTGLDPEGVLTNGQYRASQAFANPDPLIEDAGYIRLREIGLYYTLPKQLIPQVSQIRVGVSGRNLINIFDYNSYDPEASNFGNNVLANNVEVTPYPASKFINFHLNVNF</sequence>
<feature type="domain" description="TonB-dependent receptor plug" evidence="9">
    <location>
        <begin position="142"/>
        <end position="277"/>
    </location>
</feature>
<dbReference type="Pfam" id="PF07715">
    <property type="entry name" value="Plug"/>
    <property type="match status" value="1"/>
</dbReference>
<dbReference type="InterPro" id="IPR023997">
    <property type="entry name" value="TonB-dep_OMP_SusC/RagA_CS"/>
</dbReference>
<accession>L8JTM3</accession>
<protein>
    <submittedName>
        <fullName evidence="10">TonB-dependent receptor</fullName>
    </submittedName>
</protein>
<dbReference type="GO" id="GO:0009279">
    <property type="term" value="C:cell outer membrane"/>
    <property type="evidence" value="ECO:0007669"/>
    <property type="project" value="UniProtKB-SubCell"/>
</dbReference>
<gene>
    <name evidence="10" type="ORF">C900_02508</name>
</gene>
<evidence type="ECO:0000256" key="3">
    <source>
        <dbReference type="ARBA" id="ARBA00022452"/>
    </source>
</evidence>
<keyword evidence="4 8" id="KW-0812">Transmembrane</keyword>
<comment type="subcellular location">
    <subcellularLocation>
        <location evidence="1 8">Cell outer membrane</location>
        <topology evidence="1 8">Multi-pass membrane protein</topology>
    </subcellularLocation>
</comment>
<dbReference type="PATRIC" id="fig|1237149.3.peg.2375"/>
<keyword evidence="5" id="KW-0732">Signal</keyword>
<reference evidence="10 11" key="1">
    <citation type="submission" date="2012-12" db="EMBL/GenBank/DDBJ databases">
        <title>Genome assembly of Fulvivirga imtechensis AK7.</title>
        <authorList>
            <person name="Nupur N."/>
            <person name="Khatri I."/>
            <person name="Kumar R."/>
            <person name="Subramanian S."/>
            <person name="Pinnaka A."/>
        </authorList>
    </citation>
    <scope>NUCLEOTIDE SEQUENCE [LARGE SCALE GENOMIC DNA]</scope>
    <source>
        <strain evidence="10 11">AK7</strain>
    </source>
</reference>
<keyword evidence="11" id="KW-1185">Reference proteome</keyword>
<dbReference type="GO" id="GO:0015344">
    <property type="term" value="F:siderophore uptake transmembrane transporter activity"/>
    <property type="evidence" value="ECO:0007669"/>
    <property type="project" value="TreeGrafter"/>
</dbReference>
<dbReference type="Gene3D" id="2.60.40.1120">
    <property type="entry name" value="Carboxypeptidase-like, regulatory domain"/>
    <property type="match status" value="1"/>
</dbReference>
<evidence type="ECO:0000256" key="6">
    <source>
        <dbReference type="ARBA" id="ARBA00023136"/>
    </source>
</evidence>
<keyword evidence="3 8" id="KW-1134">Transmembrane beta strand</keyword>
<proteinExistence type="inferred from homology"/>
<evidence type="ECO:0000259" key="9">
    <source>
        <dbReference type="Pfam" id="PF07715"/>
    </source>
</evidence>
<dbReference type="GO" id="GO:0044718">
    <property type="term" value="P:siderophore transmembrane transport"/>
    <property type="evidence" value="ECO:0007669"/>
    <property type="project" value="TreeGrafter"/>
</dbReference>
<evidence type="ECO:0000313" key="10">
    <source>
        <dbReference type="EMBL" id="ELR71593.1"/>
    </source>
</evidence>
<dbReference type="InterPro" id="IPR023996">
    <property type="entry name" value="TonB-dep_OMP_SusC/RagA"/>
</dbReference>
<keyword evidence="2 8" id="KW-0813">Transport</keyword>
<dbReference type="EMBL" id="AMZN01000037">
    <property type="protein sequence ID" value="ELR71593.1"/>
    <property type="molecule type" value="Genomic_DNA"/>
</dbReference>
<dbReference type="PANTHER" id="PTHR30069">
    <property type="entry name" value="TONB-DEPENDENT OUTER MEMBRANE RECEPTOR"/>
    <property type="match status" value="1"/>
</dbReference>
<evidence type="ECO:0000256" key="5">
    <source>
        <dbReference type="ARBA" id="ARBA00022729"/>
    </source>
</evidence>
<dbReference type="SUPFAM" id="SSF56935">
    <property type="entry name" value="Porins"/>
    <property type="match status" value="1"/>
</dbReference>
<keyword evidence="7 8" id="KW-0998">Cell outer membrane</keyword>
<dbReference type="InterPro" id="IPR039426">
    <property type="entry name" value="TonB-dep_rcpt-like"/>
</dbReference>
<dbReference type="SUPFAM" id="SSF49464">
    <property type="entry name" value="Carboxypeptidase regulatory domain-like"/>
    <property type="match status" value="1"/>
</dbReference>
<dbReference type="InterPro" id="IPR037066">
    <property type="entry name" value="Plug_dom_sf"/>
</dbReference>
<evidence type="ECO:0000256" key="8">
    <source>
        <dbReference type="PROSITE-ProRule" id="PRU01360"/>
    </source>
</evidence>
<dbReference type="NCBIfam" id="TIGR04057">
    <property type="entry name" value="SusC_RagA_signa"/>
    <property type="match status" value="1"/>
</dbReference>
<dbReference type="InterPro" id="IPR008969">
    <property type="entry name" value="CarboxyPept-like_regulatory"/>
</dbReference>
<dbReference type="NCBIfam" id="TIGR04056">
    <property type="entry name" value="OMP_RagA_SusC"/>
    <property type="match status" value="1"/>
</dbReference>
<dbReference type="PANTHER" id="PTHR30069:SF29">
    <property type="entry name" value="HEMOGLOBIN AND HEMOGLOBIN-HAPTOGLOBIN-BINDING PROTEIN 1-RELATED"/>
    <property type="match status" value="1"/>
</dbReference>
<dbReference type="InterPro" id="IPR012910">
    <property type="entry name" value="Plug_dom"/>
</dbReference>
<evidence type="ECO:0000256" key="1">
    <source>
        <dbReference type="ARBA" id="ARBA00004571"/>
    </source>
</evidence>
<dbReference type="Gene3D" id="2.170.130.10">
    <property type="entry name" value="TonB-dependent receptor, plug domain"/>
    <property type="match status" value="1"/>
</dbReference>
<evidence type="ECO:0000256" key="4">
    <source>
        <dbReference type="ARBA" id="ARBA00022692"/>
    </source>
</evidence>
<keyword evidence="10" id="KW-0675">Receptor</keyword>
<evidence type="ECO:0000256" key="7">
    <source>
        <dbReference type="ARBA" id="ARBA00023237"/>
    </source>
</evidence>
<dbReference type="Pfam" id="PF13715">
    <property type="entry name" value="CarbopepD_reg_2"/>
    <property type="match status" value="1"/>
</dbReference>
<evidence type="ECO:0000313" key="11">
    <source>
        <dbReference type="Proteomes" id="UP000011135"/>
    </source>
</evidence>
<comment type="similarity">
    <text evidence="8">Belongs to the TonB-dependent receptor family.</text>
</comment>
<keyword evidence="6 8" id="KW-0472">Membrane</keyword>
<dbReference type="PROSITE" id="PS52016">
    <property type="entry name" value="TONB_DEPENDENT_REC_3"/>
    <property type="match status" value="1"/>
</dbReference>
<dbReference type="STRING" id="1237149.C900_02508"/>